<proteinExistence type="inferred from homology"/>
<dbReference type="InterPro" id="IPR013785">
    <property type="entry name" value="Aldolase_TIM"/>
</dbReference>
<dbReference type="InterPro" id="IPR035990">
    <property type="entry name" value="TIM_sf"/>
</dbReference>
<dbReference type="Proteomes" id="UP000215896">
    <property type="component" value="Unassembled WGS sequence"/>
</dbReference>
<sequence length="259" mass="27358">MSDQPLVAVSLKMYLSAARTRSWVRSVVDLLGDPGPVEVAPLPSFPVLESTAQTLADTAIAWGAQDCASSEAGAQTGEVSAEVLAELGCRYVEVGHAERRRLFAEDQATVLAKTRQVIQAGLTPLYCVGELEHRTPRAAAEICIEEFDHLAADSPVLAGGHPLVLAYEPVWAIGAAEPAPAGHAAEVCGRLREHALRTAPAVRVIYGGAAGPGTFTGLKESADGLFLGRFAHDPHALATVVAEVRQHAINPRTRTRSGY</sequence>
<dbReference type="GO" id="GO:0006094">
    <property type="term" value="P:gluconeogenesis"/>
    <property type="evidence" value="ECO:0007669"/>
    <property type="project" value="UniProtKB-UniPathway"/>
</dbReference>
<keyword evidence="4" id="KW-1185">Reference proteome</keyword>
<dbReference type="PROSITE" id="PS51440">
    <property type="entry name" value="TIM_2"/>
    <property type="match status" value="1"/>
</dbReference>
<dbReference type="GO" id="GO:0046166">
    <property type="term" value="P:glyceraldehyde-3-phosphate biosynthetic process"/>
    <property type="evidence" value="ECO:0007669"/>
    <property type="project" value="TreeGrafter"/>
</dbReference>
<comment type="caution">
    <text evidence="3">The sequence shown here is derived from an EMBL/GenBank/DDBJ whole genome shotgun (WGS) entry which is preliminary data.</text>
</comment>
<gene>
    <name evidence="3" type="ORF">CGZ94_01790</name>
</gene>
<dbReference type="SUPFAM" id="SSF51351">
    <property type="entry name" value="Triosephosphate isomerase (TIM)"/>
    <property type="match status" value="1"/>
</dbReference>
<dbReference type="PANTHER" id="PTHR21139:SF2">
    <property type="entry name" value="TRIOSEPHOSPHATE ISOMERASE"/>
    <property type="match status" value="1"/>
</dbReference>
<dbReference type="GO" id="GO:0019563">
    <property type="term" value="P:glycerol catabolic process"/>
    <property type="evidence" value="ECO:0007669"/>
    <property type="project" value="TreeGrafter"/>
</dbReference>
<dbReference type="UniPathway" id="UPA00109">
    <property type="reaction ID" value="UER00189"/>
</dbReference>
<comment type="subcellular location">
    <subcellularLocation>
        <location evidence="2">Cytoplasm</location>
    </subcellularLocation>
</comment>
<comment type="pathway">
    <text evidence="2">Carbohydrate degradation; glycolysis; D-glyceraldehyde 3-phosphate from glycerone phosphate: step 1/1.</text>
</comment>
<reference evidence="3 4" key="1">
    <citation type="submission" date="2017-07" db="EMBL/GenBank/DDBJ databases">
        <title>Draft whole genome sequences of clinical Proprionibacteriaceae strains.</title>
        <authorList>
            <person name="Bernier A.-M."/>
            <person name="Bernard K."/>
            <person name="Domingo M.-C."/>
        </authorList>
    </citation>
    <scope>NUCLEOTIDE SEQUENCE [LARGE SCALE GENOMIC DNA]</scope>
    <source>
        <strain evidence="3 4">NML 030167</strain>
    </source>
</reference>
<keyword evidence="2" id="KW-0312">Gluconeogenesis</keyword>
<keyword evidence="2" id="KW-0963">Cytoplasm</keyword>
<comment type="catalytic activity">
    <reaction evidence="2">
        <text>D-glyceraldehyde 3-phosphate = dihydroxyacetone phosphate</text>
        <dbReference type="Rhea" id="RHEA:18585"/>
        <dbReference type="ChEBI" id="CHEBI:57642"/>
        <dbReference type="ChEBI" id="CHEBI:59776"/>
        <dbReference type="EC" id="5.3.1.1"/>
    </reaction>
</comment>
<keyword evidence="1 2" id="KW-0413">Isomerase</keyword>
<dbReference type="EC" id="5.3.1.1" evidence="2"/>
<dbReference type="Gene3D" id="3.20.20.70">
    <property type="entry name" value="Aldolase class I"/>
    <property type="match status" value="1"/>
</dbReference>
<dbReference type="InterPro" id="IPR000652">
    <property type="entry name" value="Triosephosphate_isomerase"/>
</dbReference>
<dbReference type="EMBL" id="NMVO01000001">
    <property type="protein sequence ID" value="OYO17644.1"/>
    <property type="molecule type" value="Genomic_DNA"/>
</dbReference>
<dbReference type="OrthoDB" id="9809429at2"/>
<name>A0A255GWB4_9ACTN</name>
<dbReference type="GO" id="GO:0005829">
    <property type="term" value="C:cytosol"/>
    <property type="evidence" value="ECO:0007669"/>
    <property type="project" value="TreeGrafter"/>
</dbReference>
<accession>A0A255GWB4</accession>
<dbReference type="GO" id="GO:0004807">
    <property type="term" value="F:triose-phosphate isomerase activity"/>
    <property type="evidence" value="ECO:0007669"/>
    <property type="project" value="UniProtKB-EC"/>
</dbReference>
<comment type="pathway">
    <text evidence="2">Carbohydrate biosynthesis; gluconeogenesis.</text>
</comment>
<dbReference type="CDD" id="cd00311">
    <property type="entry name" value="TIM"/>
    <property type="match status" value="1"/>
</dbReference>
<comment type="subunit">
    <text evidence="2">Homodimer.</text>
</comment>
<dbReference type="GO" id="GO:0006096">
    <property type="term" value="P:glycolytic process"/>
    <property type="evidence" value="ECO:0007669"/>
    <property type="project" value="UniProtKB-UniPathway"/>
</dbReference>
<protein>
    <recommendedName>
        <fullName evidence="2">Triosephosphate isomerase</fullName>
        <ecNumber evidence="2">5.3.1.1</ecNumber>
    </recommendedName>
</protein>
<comment type="similarity">
    <text evidence="2">Belongs to the triosephosphate isomerase family.</text>
</comment>
<evidence type="ECO:0000256" key="2">
    <source>
        <dbReference type="RuleBase" id="RU363013"/>
    </source>
</evidence>
<evidence type="ECO:0000313" key="4">
    <source>
        <dbReference type="Proteomes" id="UP000215896"/>
    </source>
</evidence>
<dbReference type="RefSeq" id="WP_094404446.1">
    <property type="nucleotide sequence ID" value="NZ_NMVO01000001.1"/>
</dbReference>
<dbReference type="PANTHER" id="PTHR21139">
    <property type="entry name" value="TRIOSEPHOSPHATE ISOMERASE"/>
    <property type="match status" value="1"/>
</dbReference>
<dbReference type="UniPathway" id="UPA00138"/>
<evidence type="ECO:0000313" key="3">
    <source>
        <dbReference type="EMBL" id="OYO17644.1"/>
    </source>
</evidence>
<keyword evidence="2" id="KW-0324">Glycolysis</keyword>
<organism evidence="3 4">
    <name type="scientific">Enemella evansiae</name>
    <dbReference type="NCBI Taxonomy" id="2016499"/>
    <lineage>
        <taxon>Bacteria</taxon>
        <taxon>Bacillati</taxon>
        <taxon>Actinomycetota</taxon>
        <taxon>Actinomycetes</taxon>
        <taxon>Propionibacteriales</taxon>
        <taxon>Propionibacteriaceae</taxon>
        <taxon>Enemella</taxon>
    </lineage>
</organism>
<dbReference type="AlphaFoldDB" id="A0A255GWB4"/>
<evidence type="ECO:0000256" key="1">
    <source>
        <dbReference type="ARBA" id="ARBA00023235"/>
    </source>
</evidence>
<dbReference type="Pfam" id="PF00121">
    <property type="entry name" value="TIM"/>
    <property type="match status" value="1"/>
</dbReference>